<gene>
    <name evidence="2" type="ORF">CSW64_12265</name>
</gene>
<protein>
    <submittedName>
        <fullName evidence="2">Uncharacterized protein</fullName>
    </submittedName>
</protein>
<keyword evidence="3" id="KW-1185">Reference proteome</keyword>
<accession>A0A2D2AYR4</accession>
<evidence type="ECO:0000313" key="3">
    <source>
        <dbReference type="Proteomes" id="UP000228945"/>
    </source>
</evidence>
<proteinExistence type="predicted"/>
<dbReference type="KEGG" id="cmb:CSW64_12265"/>
<dbReference type="AlphaFoldDB" id="A0A2D2AYR4"/>
<dbReference type="EMBL" id="CP024201">
    <property type="protein sequence ID" value="ATQ43134.1"/>
    <property type="molecule type" value="Genomic_DNA"/>
</dbReference>
<reference evidence="2 3" key="1">
    <citation type="submission" date="2017-10" db="EMBL/GenBank/DDBJ databases">
        <title>Genome sequence of Caulobacter mirabilis FWC38.</title>
        <authorList>
            <person name="Fiebig A."/>
            <person name="Crosson S."/>
        </authorList>
    </citation>
    <scope>NUCLEOTIDE SEQUENCE [LARGE SCALE GENOMIC DNA]</scope>
    <source>
        <strain evidence="2 3">FWC 38</strain>
    </source>
</reference>
<keyword evidence="1" id="KW-1133">Transmembrane helix</keyword>
<evidence type="ECO:0000313" key="2">
    <source>
        <dbReference type="EMBL" id="ATQ43134.1"/>
    </source>
</evidence>
<dbReference type="Proteomes" id="UP000228945">
    <property type="component" value="Chromosome"/>
</dbReference>
<keyword evidence="1" id="KW-0812">Transmembrane</keyword>
<organism evidence="2 3">
    <name type="scientific">Caulobacter mirabilis</name>
    <dbReference type="NCBI Taxonomy" id="69666"/>
    <lineage>
        <taxon>Bacteria</taxon>
        <taxon>Pseudomonadati</taxon>
        <taxon>Pseudomonadota</taxon>
        <taxon>Alphaproteobacteria</taxon>
        <taxon>Caulobacterales</taxon>
        <taxon>Caulobacteraceae</taxon>
        <taxon>Caulobacter</taxon>
    </lineage>
</organism>
<evidence type="ECO:0000256" key="1">
    <source>
        <dbReference type="SAM" id="Phobius"/>
    </source>
</evidence>
<sequence>MRLQSSFGTAEAFIPTCIVWACGRAMRASVTQLVARQTHGAQIAFRRAFSFGPFNLLLTFGLTLAIGLFFLGAAEAQVRVEDAVAIVGISELVDGGAGFGASDIQRGSRTVAGQR</sequence>
<keyword evidence="1" id="KW-0472">Membrane</keyword>
<feature type="transmembrane region" description="Helical" evidence="1">
    <location>
        <begin position="54"/>
        <end position="74"/>
    </location>
</feature>
<name>A0A2D2AYR4_9CAUL</name>